<dbReference type="AlphaFoldDB" id="A0AA40E2G8"/>
<feature type="chain" id="PRO_5041448452" evidence="1">
    <location>
        <begin position="24"/>
        <end position="238"/>
    </location>
</feature>
<name>A0AA40E2G8_9PEZI</name>
<accession>A0AA40E2G8</accession>
<sequence length="238" mass="25125">MTPSISLARIVLSLATTTNGVLALALPPLPAGSITIRSPPTANLLDYLDTSLSSSSNSSPYCAFVVSESSLEFPGAKIPRSPAGFIDCKTRLAFANLPAEYAFSISSVEVAGYLSLERGSFVEKVQVRAEYDPKQQSSSAGMADTGTVRRPYGSQGTGYEGAFKLGVWMTPGGPRTALAASSCSTNSNNRAAVNFDLWIALSHEEIEFDDAVLHEGSVGGDGPGQQVRVTFNTTWRSC</sequence>
<dbReference type="EMBL" id="JAUIRO010000003">
    <property type="protein sequence ID" value="KAK0721761.1"/>
    <property type="molecule type" value="Genomic_DNA"/>
</dbReference>
<comment type="caution">
    <text evidence="2">The sequence shown here is derived from an EMBL/GenBank/DDBJ whole genome shotgun (WGS) entry which is preliminary data.</text>
</comment>
<reference evidence="2" key="1">
    <citation type="submission" date="2023-06" db="EMBL/GenBank/DDBJ databases">
        <title>Genome-scale phylogeny and comparative genomics of the fungal order Sordariales.</title>
        <authorList>
            <consortium name="Lawrence Berkeley National Laboratory"/>
            <person name="Hensen N."/>
            <person name="Bonometti L."/>
            <person name="Westerberg I."/>
            <person name="Brannstrom I.O."/>
            <person name="Guillou S."/>
            <person name="Cros-Aarteil S."/>
            <person name="Calhoun S."/>
            <person name="Haridas S."/>
            <person name="Kuo A."/>
            <person name="Mondo S."/>
            <person name="Pangilinan J."/>
            <person name="Riley R."/>
            <person name="LaButti K."/>
            <person name="Andreopoulos B."/>
            <person name="Lipzen A."/>
            <person name="Chen C."/>
            <person name="Yanf M."/>
            <person name="Daum C."/>
            <person name="Ng V."/>
            <person name="Clum A."/>
            <person name="Steindorff A."/>
            <person name="Ohm R."/>
            <person name="Martin F."/>
            <person name="Silar P."/>
            <person name="Natvig D."/>
            <person name="Lalanne C."/>
            <person name="Gautier V."/>
            <person name="Ament-velasquez S.L."/>
            <person name="Kruys A."/>
            <person name="Hutchinson M.I."/>
            <person name="Powell A.J."/>
            <person name="Barry K."/>
            <person name="Miller A.N."/>
            <person name="Grigoriev I.V."/>
            <person name="Debuchy R."/>
            <person name="Gladieux P."/>
            <person name="Thoren M.H."/>
            <person name="Johannesson H."/>
        </authorList>
    </citation>
    <scope>NUCLEOTIDE SEQUENCE</scope>
    <source>
        <strain evidence="2">SMH2392-1A</strain>
    </source>
</reference>
<gene>
    <name evidence="2" type="ORF">B0T26DRAFT_192480</name>
</gene>
<proteinExistence type="predicted"/>
<organism evidence="2 3">
    <name type="scientific">Lasiosphaeria miniovina</name>
    <dbReference type="NCBI Taxonomy" id="1954250"/>
    <lineage>
        <taxon>Eukaryota</taxon>
        <taxon>Fungi</taxon>
        <taxon>Dikarya</taxon>
        <taxon>Ascomycota</taxon>
        <taxon>Pezizomycotina</taxon>
        <taxon>Sordariomycetes</taxon>
        <taxon>Sordariomycetidae</taxon>
        <taxon>Sordariales</taxon>
        <taxon>Lasiosphaeriaceae</taxon>
        <taxon>Lasiosphaeria</taxon>
    </lineage>
</organism>
<protein>
    <submittedName>
        <fullName evidence="2">Uncharacterized protein</fullName>
    </submittedName>
</protein>
<dbReference type="RefSeq" id="XP_060297685.1">
    <property type="nucleotide sequence ID" value="XM_060433689.1"/>
</dbReference>
<feature type="signal peptide" evidence="1">
    <location>
        <begin position="1"/>
        <end position="23"/>
    </location>
</feature>
<dbReference type="GeneID" id="85316959"/>
<dbReference type="Proteomes" id="UP001172101">
    <property type="component" value="Unassembled WGS sequence"/>
</dbReference>
<evidence type="ECO:0000256" key="1">
    <source>
        <dbReference type="SAM" id="SignalP"/>
    </source>
</evidence>
<keyword evidence="3" id="KW-1185">Reference proteome</keyword>
<evidence type="ECO:0000313" key="2">
    <source>
        <dbReference type="EMBL" id="KAK0721761.1"/>
    </source>
</evidence>
<keyword evidence="1" id="KW-0732">Signal</keyword>
<evidence type="ECO:0000313" key="3">
    <source>
        <dbReference type="Proteomes" id="UP001172101"/>
    </source>
</evidence>